<dbReference type="Proteomes" id="UP000076858">
    <property type="component" value="Unassembled WGS sequence"/>
</dbReference>
<name>A0A164S003_9CRUS</name>
<keyword evidence="3" id="KW-1185">Reference proteome</keyword>
<protein>
    <submittedName>
        <fullName evidence="2">Uncharacterized protein</fullName>
    </submittedName>
</protein>
<reference evidence="2 3" key="1">
    <citation type="submission" date="2016-03" db="EMBL/GenBank/DDBJ databases">
        <title>EvidentialGene: Evidence-directed Construction of Genes on Genomes.</title>
        <authorList>
            <person name="Gilbert D.G."/>
            <person name="Choi J.-H."/>
            <person name="Mockaitis K."/>
            <person name="Colbourne J."/>
            <person name="Pfrender M."/>
        </authorList>
    </citation>
    <scope>NUCLEOTIDE SEQUENCE [LARGE SCALE GENOMIC DNA]</scope>
    <source>
        <strain evidence="2 3">Xinb3</strain>
        <tissue evidence="2">Complete organism</tissue>
    </source>
</reference>
<dbReference type="AlphaFoldDB" id="A0A164S003"/>
<evidence type="ECO:0000313" key="2">
    <source>
        <dbReference type="EMBL" id="KZS09108.1"/>
    </source>
</evidence>
<sequence length="119" mass="13610">MTVSAAQKLIRAHTPHARKTRLTLVQSGKITPCNVRVKASMFEERTLRGCKQAGLPDLLFTVLEFNINCLYVLPSLVILIRKLPRSSTLMSKVKALCDGGKRKTYCFLIFYFYFILCFF</sequence>
<proteinExistence type="predicted"/>
<keyword evidence="1" id="KW-0472">Membrane</keyword>
<evidence type="ECO:0000256" key="1">
    <source>
        <dbReference type="SAM" id="Phobius"/>
    </source>
</evidence>
<keyword evidence="1" id="KW-1133">Transmembrane helix</keyword>
<evidence type="ECO:0000313" key="3">
    <source>
        <dbReference type="Proteomes" id="UP000076858"/>
    </source>
</evidence>
<dbReference type="EMBL" id="LRGB01002121">
    <property type="protein sequence ID" value="KZS09108.1"/>
    <property type="molecule type" value="Genomic_DNA"/>
</dbReference>
<feature type="transmembrane region" description="Helical" evidence="1">
    <location>
        <begin position="58"/>
        <end position="80"/>
    </location>
</feature>
<comment type="caution">
    <text evidence="2">The sequence shown here is derived from an EMBL/GenBank/DDBJ whole genome shotgun (WGS) entry which is preliminary data.</text>
</comment>
<gene>
    <name evidence="2" type="ORF">APZ42_026874</name>
</gene>
<organism evidence="2 3">
    <name type="scientific">Daphnia magna</name>
    <dbReference type="NCBI Taxonomy" id="35525"/>
    <lineage>
        <taxon>Eukaryota</taxon>
        <taxon>Metazoa</taxon>
        <taxon>Ecdysozoa</taxon>
        <taxon>Arthropoda</taxon>
        <taxon>Crustacea</taxon>
        <taxon>Branchiopoda</taxon>
        <taxon>Diplostraca</taxon>
        <taxon>Cladocera</taxon>
        <taxon>Anomopoda</taxon>
        <taxon>Daphniidae</taxon>
        <taxon>Daphnia</taxon>
    </lineage>
</organism>
<accession>A0A164S003</accession>
<keyword evidence="1" id="KW-0812">Transmembrane</keyword>